<dbReference type="InParanoid" id="A0A409VY11"/>
<feature type="compositionally biased region" description="Polar residues" evidence="2">
    <location>
        <begin position="38"/>
        <end position="55"/>
    </location>
</feature>
<organism evidence="3 4">
    <name type="scientific">Gymnopilus dilepis</name>
    <dbReference type="NCBI Taxonomy" id="231916"/>
    <lineage>
        <taxon>Eukaryota</taxon>
        <taxon>Fungi</taxon>
        <taxon>Dikarya</taxon>
        <taxon>Basidiomycota</taxon>
        <taxon>Agaricomycotina</taxon>
        <taxon>Agaricomycetes</taxon>
        <taxon>Agaricomycetidae</taxon>
        <taxon>Agaricales</taxon>
        <taxon>Agaricineae</taxon>
        <taxon>Hymenogastraceae</taxon>
        <taxon>Gymnopilus</taxon>
    </lineage>
</organism>
<proteinExistence type="predicted"/>
<dbReference type="OrthoDB" id="3224221at2759"/>
<reference evidence="3 4" key="1">
    <citation type="journal article" date="2018" name="Evol. Lett.">
        <title>Horizontal gene cluster transfer increased hallucinogenic mushroom diversity.</title>
        <authorList>
            <person name="Reynolds H.T."/>
            <person name="Vijayakumar V."/>
            <person name="Gluck-Thaler E."/>
            <person name="Korotkin H.B."/>
            <person name="Matheny P.B."/>
            <person name="Slot J.C."/>
        </authorList>
    </citation>
    <scope>NUCLEOTIDE SEQUENCE [LARGE SCALE GENOMIC DNA]</scope>
    <source>
        <strain evidence="3 4">SRW20</strain>
    </source>
</reference>
<dbReference type="AlphaFoldDB" id="A0A409VY11"/>
<evidence type="ECO:0000256" key="1">
    <source>
        <dbReference type="SAM" id="Coils"/>
    </source>
</evidence>
<feature type="compositionally biased region" description="Polar residues" evidence="2">
    <location>
        <begin position="195"/>
        <end position="222"/>
    </location>
</feature>
<evidence type="ECO:0000313" key="3">
    <source>
        <dbReference type="EMBL" id="PPQ71113.1"/>
    </source>
</evidence>
<feature type="compositionally biased region" description="Basic and acidic residues" evidence="2">
    <location>
        <begin position="14"/>
        <end position="28"/>
    </location>
</feature>
<dbReference type="Proteomes" id="UP000284706">
    <property type="component" value="Unassembled WGS sequence"/>
</dbReference>
<dbReference type="STRING" id="231916.A0A409VY11"/>
<gene>
    <name evidence="3" type="ORF">CVT26_011592</name>
</gene>
<sequence length="521" mass="59920">MSFLHSEYYNVVQEHPRSHFPTSDERYRYRSPPPPSSTISQRETDSYGTARTSFSDECLSPPMEFTHIQSQPLPPDHWTLQSRPAPKPLLRSPRNRSSRVSRNDEDPYDAGDESADSDDSDDEDMDRPIRLSSAVGKDGPSQGSLPPTKDSDFIQVITRLEKRMEVMENEKRVAEEQLAKRLEELERQANSATILANQRPTASSLGSTDSLHQALTPQSGASRNRRHEVKRRAKGHNKFLVSIRDHLESLLIKDVSLRQIDPAELRRFEREWMMRAEFSVPRCCSAIDFRVDLSSTPHSPWNCSAAEVFADHYINSHELGNEVSNRERIKSAFFNRVKSLLAEARRKRGGSSNISLSKREGRRLQRKRNLFRRRIMTLSTHPLLRPHLDMLIKLGVEGMSDDESDREDVDHFPRRNDFRRDQYLPKFSVVVPIWRSNAVTEWLSAIDVLYIKLVRSAALRGSLPHVRERNYYYVNDEAKCVRGLPLNAYDSTWLVGKNIAALGINNKYYDFGLNVAQFVLS</sequence>
<feature type="compositionally biased region" description="Acidic residues" evidence="2">
    <location>
        <begin position="106"/>
        <end position="125"/>
    </location>
</feature>
<protein>
    <submittedName>
        <fullName evidence="3">Uncharacterized protein</fullName>
    </submittedName>
</protein>
<comment type="caution">
    <text evidence="3">The sequence shown here is derived from an EMBL/GenBank/DDBJ whole genome shotgun (WGS) entry which is preliminary data.</text>
</comment>
<feature type="region of interest" description="Disordered" evidence="2">
    <location>
        <begin position="195"/>
        <end position="231"/>
    </location>
</feature>
<dbReference type="EMBL" id="NHYE01005515">
    <property type="protein sequence ID" value="PPQ71113.1"/>
    <property type="molecule type" value="Genomic_DNA"/>
</dbReference>
<accession>A0A409VY11</accession>
<evidence type="ECO:0000256" key="2">
    <source>
        <dbReference type="SAM" id="MobiDB-lite"/>
    </source>
</evidence>
<keyword evidence="1" id="KW-0175">Coiled coil</keyword>
<feature type="region of interest" description="Disordered" evidence="2">
    <location>
        <begin position="14"/>
        <end position="153"/>
    </location>
</feature>
<keyword evidence="4" id="KW-1185">Reference proteome</keyword>
<feature type="coiled-coil region" evidence="1">
    <location>
        <begin position="157"/>
        <end position="195"/>
    </location>
</feature>
<name>A0A409VY11_9AGAR</name>
<evidence type="ECO:0000313" key="4">
    <source>
        <dbReference type="Proteomes" id="UP000284706"/>
    </source>
</evidence>